<dbReference type="EMBL" id="FOAK01000010">
    <property type="protein sequence ID" value="SEL12174.1"/>
    <property type="molecule type" value="Genomic_DNA"/>
</dbReference>
<dbReference type="SUPFAM" id="SSF48452">
    <property type="entry name" value="TPR-like"/>
    <property type="match status" value="1"/>
</dbReference>
<name>A0A1H7MM09_9EURY</name>
<dbReference type="STRING" id="190974.SAMN05216439_0021"/>
<dbReference type="Gene3D" id="1.25.40.10">
    <property type="entry name" value="Tetratricopeptide repeat domain"/>
    <property type="match status" value="1"/>
</dbReference>
<proteinExistence type="predicted"/>
<sequence>MISIFHLFFKKTIYSSLILNLIGDILNFKFKECKTEFDGGNFEEALDILGEIENDDEDYKFALMLKYNCLMGLGCYGDALTIINMLIHENPYMSLFWFDKVKCHYFLKDLTNAAGALYHVEHIIDLKDVVEIIDFVKLCNMIGEHVIALKYCNIVLDTDENQIDVLLEKSLISNIIDDKNMMNECGDKLFELSGDNLSLLMVSFALKLFSGMYRDSFNIILNINCMDSKMGLILKKIIYNQMLCDLNIQIVMESNAELTIDEFILLLFDYRYYGVESGEVKNVRYMIVKQD</sequence>
<reference evidence="1 2" key="1">
    <citation type="submission" date="2016-10" db="EMBL/GenBank/DDBJ databases">
        <authorList>
            <person name="de Groot N.N."/>
        </authorList>
    </citation>
    <scope>NUCLEOTIDE SEQUENCE [LARGE SCALE GENOMIC DNA]</scope>
    <source>
        <strain evidence="1 2">DSM 11978</strain>
    </source>
</reference>
<accession>A0A1H7MM09</accession>
<gene>
    <name evidence="1" type="ORF">SAMN05216439_0021</name>
</gene>
<dbReference type="Proteomes" id="UP000199506">
    <property type="component" value="Unassembled WGS sequence"/>
</dbReference>
<dbReference type="AlphaFoldDB" id="A0A1H7MM09"/>
<organism evidence="1 2">
    <name type="scientific">Methanobrevibacter gottschalkii</name>
    <dbReference type="NCBI Taxonomy" id="190974"/>
    <lineage>
        <taxon>Archaea</taxon>
        <taxon>Methanobacteriati</taxon>
        <taxon>Methanobacteriota</taxon>
        <taxon>Methanomada group</taxon>
        <taxon>Methanobacteria</taxon>
        <taxon>Methanobacteriales</taxon>
        <taxon>Methanobacteriaceae</taxon>
        <taxon>Methanobrevibacter</taxon>
    </lineage>
</organism>
<evidence type="ECO:0000313" key="2">
    <source>
        <dbReference type="Proteomes" id="UP000199506"/>
    </source>
</evidence>
<evidence type="ECO:0000313" key="1">
    <source>
        <dbReference type="EMBL" id="SEL12174.1"/>
    </source>
</evidence>
<dbReference type="InterPro" id="IPR011990">
    <property type="entry name" value="TPR-like_helical_dom_sf"/>
</dbReference>
<protein>
    <recommendedName>
        <fullName evidence="3">Tetratricopeptide repeat-containing protein</fullName>
    </recommendedName>
</protein>
<evidence type="ECO:0008006" key="3">
    <source>
        <dbReference type="Google" id="ProtNLM"/>
    </source>
</evidence>